<accession>A0AAX6HR88</accession>
<dbReference type="EMBL" id="JANAVB010007200">
    <property type="protein sequence ID" value="KAJ6843352.1"/>
    <property type="molecule type" value="Genomic_DNA"/>
</dbReference>
<comment type="caution">
    <text evidence="1">The sequence shown here is derived from an EMBL/GenBank/DDBJ whole genome shotgun (WGS) entry which is preliminary data.</text>
</comment>
<evidence type="ECO:0000313" key="2">
    <source>
        <dbReference type="Proteomes" id="UP001140949"/>
    </source>
</evidence>
<protein>
    <submittedName>
        <fullName evidence="1">Uncharacterized protein</fullName>
    </submittedName>
</protein>
<reference evidence="1" key="2">
    <citation type="submission" date="2023-04" db="EMBL/GenBank/DDBJ databases">
        <authorList>
            <person name="Bruccoleri R.E."/>
            <person name="Oakeley E.J."/>
            <person name="Faust A.-M."/>
            <person name="Dessus-Babus S."/>
            <person name="Altorfer M."/>
            <person name="Burckhardt D."/>
            <person name="Oertli M."/>
            <person name="Naumann U."/>
            <person name="Petersen F."/>
            <person name="Wong J."/>
        </authorList>
    </citation>
    <scope>NUCLEOTIDE SEQUENCE</scope>
    <source>
        <strain evidence="1">GSM-AAB239-AS_SAM_17_03QT</strain>
        <tissue evidence="1">Leaf</tissue>
    </source>
</reference>
<dbReference type="Proteomes" id="UP001140949">
    <property type="component" value="Unassembled WGS sequence"/>
</dbReference>
<proteinExistence type="predicted"/>
<sequence>MFVGRCSCLGYSGHEDWLDRSRGIEDLLDIQKLSLYKMMSYVYKGHNVWNIIIVVPVSYKPSRYIEL</sequence>
<name>A0AAX6HR88_IRIPA</name>
<evidence type="ECO:0000313" key="1">
    <source>
        <dbReference type="EMBL" id="KAJ6843352.1"/>
    </source>
</evidence>
<dbReference type="AlphaFoldDB" id="A0AAX6HR88"/>
<reference evidence="1" key="1">
    <citation type="journal article" date="2023" name="GigaByte">
        <title>Genome assembly of the bearded iris, Iris pallida Lam.</title>
        <authorList>
            <person name="Bruccoleri R.E."/>
            <person name="Oakeley E.J."/>
            <person name="Faust A.M.E."/>
            <person name="Altorfer M."/>
            <person name="Dessus-Babus S."/>
            <person name="Burckhardt D."/>
            <person name="Oertli M."/>
            <person name="Naumann U."/>
            <person name="Petersen F."/>
            <person name="Wong J."/>
        </authorList>
    </citation>
    <scope>NUCLEOTIDE SEQUENCE</scope>
    <source>
        <strain evidence="1">GSM-AAB239-AS_SAM_17_03QT</strain>
    </source>
</reference>
<keyword evidence="2" id="KW-1185">Reference proteome</keyword>
<organism evidence="1 2">
    <name type="scientific">Iris pallida</name>
    <name type="common">Sweet iris</name>
    <dbReference type="NCBI Taxonomy" id="29817"/>
    <lineage>
        <taxon>Eukaryota</taxon>
        <taxon>Viridiplantae</taxon>
        <taxon>Streptophyta</taxon>
        <taxon>Embryophyta</taxon>
        <taxon>Tracheophyta</taxon>
        <taxon>Spermatophyta</taxon>
        <taxon>Magnoliopsida</taxon>
        <taxon>Liliopsida</taxon>
        <taxon>Asparagales</taxon>
        <taxon>Iridaceae</taxon>
        <taxon>Iridoideae</taxon>
        <taxon>Irideae</taxon>
        <taxon>Iris</taxon>
    </lineage>
</organism>
<gene>
    <name evidence="1" type="ORF">M6B38_297535</name>
</gene>